<comment type="caution">
    <text evidence="3">The sequence shown here is derived from an EMBL/GenBank/DDBJ whole genome shotgun (WGS) entry which is preliminary data.</text>
</comment>
<proteinExistence type="predicted"/>
<evidence type="ECO:0000313" key="3">
    <source>
        <dbReference type="EMBL" id="KAK4499154.1"/>
    </source>
</evidence>
<dbReference type="Proteomes" id="UP001305779">
    <property type="component" value="Unassembled WGS sequence"/>
</dbReference>
<sequence length="258" mass="28877">MANHINDHWLWLGFGLFFLAAAKGVQYAINDIATLTELDSIDPKPHDEERPEDSVSIATLRSLSAHPNPSIASAAQSLIVTRFAASPNAADLITKDLTSDDVDVQRKAKQAIAYLQEWDAELNGADSLLEEYDTAREEAERLLTGTGRLHTHRSSEDGSPLFVPEMETVRPVTTLEDLASTREDALDARRFAMESARRVLRGVDDQDDTPERFGEARFAGWERIPTQRPLVGEGESERRRRRREAMVVNEGGDNDFFE</sequence>
<evidence type="ECO:0000256" key="2">
    <source>
        <dbReference type="SAM" id="SignalP"/>
    </source>
</evidence>
<gene>
    <name evidence="3" type="ORF">PRZ48_009666</name>
</gene>
<keyword evidence="2" id="KW-0732">Signal</keyword>
<organism evidence="3 4">
    <name type="scientific">Zasmidium cellare</name>
    <name type="common">Wine cellar mold</name>
    <name type="synonym">Racodium cellare</name>
    <dbReference type="NCBI Taxonomy" id="395010"/>
    <lineage>
        <taxon>Eukaryota</taxon>
        <taxon>Fungi</taxon>
        <taxon>Dikarya</taxon>
        <taxon>Ascomycota</taxon>
        <taxon>Pezizomycotina</taxon>
        <taxon>Dothideomycetes</taxon>
        <taxon>Dothideomycetidae</taxon>
        <taxon>Mycosphaerellales</taxon>
        <taxon>Mycosphaerellaceae</taxon>
        <taxon>Zasmidium</taxon>
    </lineage>
</organism>
<keyword evidence="4" id="KW-1185">Reference proteome</keyword>
<feature type="region of interest" description="Disordered" evidence="1">
    <location>
        <begin position="224"/>
        <end position="258"/>
    </location>
</feature>
<feature type="signal peptide" evidence="2">
    <location>
        <begin position="1"/>
        <end position="22"/>
    </location>
</feature>
<name>A0ABR0ECR1_ZASCE</name>
<protein>
    <submittedName>
        <fullName evidence="3">Uncharacterized protein</fullName>
    </submittedName>
</protein>
<evidence type="ECO:0000256" key="1">
    <source>
        <dbReference type="SAM" id="MobiDB-lite"/>
    </source>
</evidence>
<feature type="chain" id="PRO_5046188692" evidence="2">
    <location>
        <begin position="23"/>
        <end position="258"/>
    </location>
</feature>
<dbReference type="EMBL" id="JAXOVC010000007">
    <property type="protein sequence ID" value="KAK4499154.1"/>
    <property type="molecule type" value="Genomic_DNA"/>
</dbReference>
<evidence type="ECO:0000313" key="4">
    <source>
        <dbReference type="Proteomes" id="UP001305779"/>
    </source>
</evidence>
<reference evidence="3 4" key="1">
    <citation type="journal article" date="2023" name="G3 (Bethesda)">
        <title>A chromosome-level genome assembly of Zasmidium syzygii isolated from banana leaves.</title>
        <authorList>
            <person name="van Westerhoven A.C."/>
            <person name="Mehrabi R."/>
            <person name="Talebi R."/>
            <person name="Steentjes M.B.F."/>
            <person name="Corcolon B."/>
            <person name="Chong P.A."/>
            <person name="Kema G.H.J."/>
            <person name="Seidl M.F."/>
        </authorList>
    </citation>
    <scope>NUCLEOTIDE SEQUENCE [LARGE SCALE GENOMIC DNA]</scope>
    <source>
        <strain evidence="3 4">P124</strain>
    </source>
</reference>
<accession>A0ABR0ECR1</accession>